<comment type="similarity">
    <text evidence="1">Belongs to the peptidase M43B family.</text>
</comment>
<dbReference type="InterPro" id="IPR008754">
    <property type="entry name" value="Peptidase_M43"/>
</dbReference>
<evidence type="ECO:0000256" key="7">
    <source>
        <dbReference type="ARBA" id="ARBA00023049"/>
    </source>
</evidence>
<evidence type="ECO:0000256" key="5">
    <source>
        <dbReference type="ARBA" id="ARBA00022801"/>
    </source>
</evidence>
<dbReference type="eggNOG" id="ENOG502RYKG">
    <property type="taxonomic scope" value="Eukaryota"/>
</dbReference>
<feature type="signal peptide" evidence="9">
    <location>
        <begin position="1"/>
        <end position="18"/>
    </location>
</feature>
<evidence type="ECO:0000256" key="9">
    <source>
        <dbReference type="SAM" id="SignalP"/>
    </source>
</evidence>
<dbReference type="PANTHER" id="PTHR47466">
    <property type="match status" value="1"/>
</dbReference>
<evidence type="ECO:0000313" key="11">
    <source>
        <dbReference type="EMBL" id="CCA68097.1"/>
    </source>
</evidence>
<sequence>MRLTILLSFLISFWLVVATQTPEQRKCETEISIEDARLVQEQIASMNSTLRTDDNARLAPIAIAWHVIYTFPWGVGGGNVPQQRINAGRSPSLCFMATIDLDQAISALNSHFAGTGISFYLQSTSRHWQSAWYSAGPGSQAASQMKSTLYVGTRATLNVYSVGMTSSLGYSTFPWDYNKAPRQDGVVIKHTTMPGGSETNYNQGKILTHAVGHWIGLYHVFEGNSCTGIGDIVNDTPMQRTPSYGCPTGKDSCPNSPGFDSIHNYMDYTYDRSVKLDRGATAKHLPYSCQTGFTSGQMVLASKDTEASTSFALSRRTLRIVLSI</sequence>
<keyword evidence="6" id="KW-0862">Zinc</keyword>
<gene>
    <name evidence="11" type="ORF">PIIN_11736</name>
</gene>
<dbReference type="PANTHER" id="PTHR47466:SF1">
    <property type="entry name" value="METALLOPROTEASE MEP1 (AFU_ORTHOLOGUE AFUA_1G07730)-RELATED"/>
    <property type="match status" value="1"/>
</dbReference>
<evidence type="ECO:0000256" key="4">
    <source>
        <dbReference type="ARBA" id="ARBA00022729"/>
    </source>
</evidence>
<comment type="caution">
    <text evidence="11">The sequence shown here is derived from an EMBL/GenBank/DDBJ whole genome shotgun (WGS) entry which is preliminary data.</text>
</comment>
<dbReference type="GO" id="GO:0046872">
    <property type="term" value="F:metal ion binding"/>
    <property type="evidence" value="ECO:0007669"/>
    <property type="project" value="UniProtKB-KW"/>
</dbReference>
<protein>
    <submittedName>
        <fullName evidence="11">Related to metalloprotease MEP1</fullName>
    </submittedName>
</protein>
<name>G4T9U4_SERID</name>
<reference evidence="11 12" key="1">
    <citation type="journal article" date="2011" name="PLoS Pathog.">
        <title>Endophytic Life Strategies Decoded by Genome and Transcriptome Analyses of the Mutualistic Root Symbiont Piriformospora indica.</title>
        <authorList>
            <person name="Zuccaro A."/>
            <person name="Lahrmann U."/>
            <person name="Guldener U."/>
            <person name="Langen G."/>
            <person name="Pfiffi S."/>
            <person name="Biedenkopf D."/>
            <person name="Wong P."/>
            <person name="Samans B."/>
            <person name="Grimm C."/>
            <person name="Basiewicz M."/>
            <person name="Murat C."/>
            <person name="Martin F."/>
            <person name="Kogel K.H."/>
        </authorList>
    </citation>
    <scope>NUCLEOTIDE SEQUENCE [LARGE SCALE GENOMIC DNA]</scope>
    <source>
        <strain evidence="11 12">DSM 11827</strain>
    </source>
</reference>
<dbReference type="GO" id="GO:0006508">
    <property type="term" value="P:proteolysis"/>
    <property type="evidence" value="ECO:0007669"/>
    <property type="project" value="UniProtKB-KW"/>
</dbReference>
<evidence type="ECO:0000256" key="3">
    <source>
        <dbReference type="ARBA" id="ARBA00022723"/>
    </source>
</evidence>
<keyword evidence="12" id="KW-1185">Reference proteome</keyword>
<dbReference type="Proteomes" id="UP000007148">
    <property type="component" value="Unassembled WGS sequence"/>
</dbReference>
<evidence type="ECO:0000259" key="10">
    <source>
        <dbReference type="Pfam" id="PF05572"/>
    </source>
</evidence>
<dbReference type="EMBL" id="CAFZ01000025">
    <property type="protein sequence ID" value="CCA68097.1"/>
    <property type="molecule type" value="Genomic_DNA"/>
</dbReference>
<keyword evidence="2 11" id="KW-0645">Protease</keyword>
<keyword evidence="3" id="KW-0479">Metal-binding</keyword>
<dbReference type="InterPro" id="IPR024079">
    <property type="entry name" value="MetalloPept_cat_dom_sf"/>
</dbReference>
<dbReference type="HOGENOM" id="CLU_048726_1_0_1"/>
<evidence type="ECO:0000256" key="2">
    <source>
        <dbReference type="ARBA" id="ARBA00022670"/>
    </source>
</evidence>
<dbReference type="MEROPS" id="M43.008"/>
<dbReference type="CDD" id="cd04275">
    <property type="entry name" value="ZnMc_pappalysin_like"/>
    <property type="match status" value="1"/>
</dbReference>
<dbReference type="AlphaFoldDB" id="G4T9U4"/>
<dbReference type="OrthoDB" id="536211at2759"/>
<dbReference type="SUPFAM" id="SSF55486">
    <property type="entry name" value="Metalloproteases ('zincins'), catalytic domain"/>
    <property type="match status" value="1"/>
</dbReference>
<keyword evidence="7 11" id="KW-0482">Metalloprotease</keyword>
<dbReference type="GO" id="GO:0008237">
    <property type="term" value="F:metallopeptidase activity"/>
    <property type="evidence" value="ECO:0007669"/>
    <property type="project" value="UniProtKB-KW"/>
</dbReference>
<keyword evidence="4 9" id="KW-0732">Signal</keyword>
<dbReference type="Pfam" id="PF05572">
    <property type="entry name" value="Peptidase_M43"/>
    <property type="match status" value="1"/>
</dbReference>
<evidence type="ECO:0000313" key="12">
    <source>
        <dbReference type="Proteomes" id="UP000007148"/>
    </source>
</evidence>
<keyword evidence="5" id="KW-0378">Hydrolase</keyword>
<dbReference type="Gene3D" id="3.40.390.10">
    <property type="entry name" value="Collagenase (Catalytic Domain)"/>
    <property type="match status" value="1"/>
</dbReference>
<keyword evidence="8" id="KW-1015">Disulfide bond</keyword>
<proteinExistence type="inferred from homology"/>
<feature type="domain" description="Peptidase M43 pregnancy-associated plasma-A" evidence="10">
    <location>
        <begin position="162"/>
        <end position="269"/>
    </location>
</feature>
<evidence type="ECO:0000256" key="8">
    <source>
        <dbReference type="ARBA" id="ARBA00023157"/>
    </source>
</evidence>
<organism evidence="11 12">
    <name type="scientific">Serendipita indica (strain DSM 11827)</name>
    <name type="common">Root endophyte fungus</name>
    <name type="synonym">Piriformospora indica</name>
    <dbReference type="NCBI Taxonomy" id="1109443"/>
    <lineage>
        <taxon>Eukaryota</taxon>
        <taxon>Fungi</taxon>
        <taxon>Dikarya</taxon>
        <taxon>Basidiomycota</taxon>
        <taxon>Agaricomycotina</taxon>
        <taxon>Agaricomycetes</taxon>
        <taxon>Sebacinales</taxon>
        <taxon>Serendipitaceae</taxon>
        <taxon>Serendipita</taxon>
    </lineage>
</organism>
<dbReference type="InParanoid" id="G4T9U4"/>
<evidence type="ECO:0000256" key="6">
    <source>
        <dbReference type="ARBA" id="ARBA00022833"/>
    </source>
</evidence>
<feature type="chain" id="PRO_5003468873" evidence="9">
    <location>
        <begin position="19"/>
        <end position="324"/>
    </location>
</feature>
<accession>G4T9U4</accession>
<evidence type="ECO:0000256" key="1">
    <source>
        <dbReference type="ARBA" id="ARBA00008721"/>
    </source>
</evidence>